<dbReference type="EMBL" id="CP015588">
    <property type="protein sequence ID" value="APY84867.1"/>
    <property type="molecule type" value="Genomic_DNA"/>
</dbReference>
<gene>
    <name evidence="1" type="ORF">A7J05_03065</name>
</gene>
<evidence type="ECO:0000313" key="1">
    <source>
        <dbReference type="EMBL" id="APY84867.1"/>
    </source>
</evidence>
<proteinExistence type="predicted"/>
<evidence type="ECO:0000313" key="2">
    <source>
        <dbReference type="Proteomes" id="UP000187191"/>
    </source>
</evidence>
<name>A0ABM6GMR3_9ACTN</name>
<dbReference type="Proteomes" id="UP000187191">
    <property type="component" value="Chromosome"/>
</dbReference>
<reference evidence="1 2" key="1">
    <citation type="submission" date="2016-05" db="EMBL/GenBank/DDBJ databases">
        <authorList>
            <person name="Gu J."/>
        </authorList>
    </citation>
    <scope>NUCLEOTIDE SEQUENCE [LARGE SCALE GENOMIC DNA]</scope>
    <source>
        <strain evidence="1 2">ACCC40021</strain>
    </source>
</reference>
<dbReference type="RefSeq" id="WP_237283610.1">
    <property type="nucleotide sequence ID" value="NZ_CP015588.1"/>
</dbReference>
<protein>
    <submittedName>
        <fullName evidence="1">Uncharacterized protein</fullName>
    </submittedName>
</protein>
<accession>A0ABM6GMR3</accession>
<keyword evidence="2" id="KW-1185">Reference proteome</keyword>
<organism evidence="1 2">
    <name type="scientific">Streptomyces alfalfae</name>
    <dbReference type="NCBI Taxonomy" id="1642299"/>
    <lineage>
        <taxon>Bacteria</taxon>
        <taxon>Bacillati</taxon>
        <taxon>Actinomycetota</taxon>
        <taxon>Actinomycetes</taxon>
        <taxon>Kitasatosporales</taxon>
        <taxon>Streptomycetaceae</taxon>
        <taxon>Streptomyces</taxon>
    </lineage>
</organism>
<sequence>MLDEVFAVAAVDPDLAQAGVGVGRLLEESAASGGVLDAVAAVTITASSRTRVSAMMLRLRPTISLPASMPWLRAGTEVDVFTTVSVDYADRRAPVSPFLLA</sequence>